<protein>
    <submittedName>
        <fullName evidence="1">Uncharacterized protein</fullName>
    </submittedName>
</protein>
<reference evidence="1" key="1">
    <citation type="submission" date="2016-11" db="EMBL/GenBank/DDBJ databases">
        <title>The genome sequence of Colletotrichum cuscutae.</title>
        <authorList>
            <person name="Baroncelli R."/>
        </authorList>
    </citation>
    <scope>NUCLEOTIDE SEQUENCE</scope>
    <source>
        <strain evidence="1">IMI 304802</strain>
    </source>
</reference>
<keyword evidence="2" id="KW-1185">Reference proteome</keyword>
<dbReference type="EMBL" id="MPDP01000271">
    <property type="protein sequence ID" value="KAK1461963.1"/>
    <property type="molecule type" value="Genomic_DNA"/>
</dbReference>
<organism evidence="1 2">
    <name type="scientific">Colletotrichum cuscutae</name>
    <dbReference type="NCBI Taxonomy" id="1209917"/>
    <lineage>
        <taxon>Eukaryota</taxon>
        <taxon>Fungi</taxon>
        <taxon>Dikarya</taxon>
        <taxon>Ascomycota</taxon>
        <taxon>Pezizomycotina</taxon>
        <taxon>Sordariomycetes</taxon>
        <taxon>Hypocreomycetidae</taxon>
        <taxon>Glomerellales</taxon>
        <taxon>Glomerellaceae</taxon>
        <taxon>Colletotrichum</taxon>
        <taxon>Colletotrichum acutatum species complex</taxon>
    </lineage>
</organism>
<dbReference type="AlphaFoldDB" id="A0AAI9XVT9"/>
<name>A0AAI9XVT9_9PEZI</name>
<evidence type="ECO:0000313" key="1">
    <source>
        <dbReference type="EMBL" id="KAK1461963.1"/>
    </source>
</evidence>
<gene>
    <name evidence="1" type="ORF">CCUS01_01553</name>
</gene>
<comment type="caution">
    <text evidence="1">The sequence shown here is derived from an EMBL/GenBank/DDBJ whole genome shotgun (WGS) entry which is preliminary data.</text>
</comment>
<evidence type="ECO:0000313" key="2">
    <source>
        <dbReference type="Proteomes" id="UP001239213"/>
    </source>
</evidence>
<dbReference type="Proteomes" id="UP001239213">
    <property type="component" value="Unassembled WGS sequence"/>
</dbReference>
<proteinExistence type="predicted"/>
<accession>A0AAI9XVT9</accession>
<sequence>MPPQLAPILFLHVPFFRRLRVCSLSVSGVGAVGMAQGGSTFFQLTRPKAVHLAPADPRLINFWSPLPSVPVPTAVPTAAVAAAAANRRRPPPNLYLSLAISASLAKRIRTTRLSTHLTDPEAKHPPATVIVATGLCRHSTACSWPKFEPPAGHSEASP</sequence>